<dbReference type="Gene3D" id="3.40.140.10">
    <property type="entry name" value="Cytidine Deaminase, domain 2"/>
    <property type="match status" value="1"/>
</dbReference>
<dbReference type="NCBIfam" id="TIGR00326">
    <property type="entry name" value="eubact_ribD"/>
    <property type="match status" value="1"/>
</dbReference>
<dbReference type="InterPro" id="IPR004794">
    <property type="entry name" value="Eubact_RibD"/>
</dbReference>
<keyword evidence="7" id="KW-0560">Oxidoreductase</keyword>
<evidence type="ECO:0000313" key="7">
    <source>
        <dbReference type="EMBL" id="MEE2525839.1"/>
    </source>
</evidence>
<accession>A0ABU7LR94</accession>
<comment type="pathway">
    <text evidence="1">Cofactor biosynthesis; riboflavin biosynthesis; 5-amino-6-(D-ribitylamino)uracil from GTP: step 2/4.</text>
</comment>
<evidence type="ECO:0000256" key="2">
    <source>
        <dbReference type="ARBA" id="ARBA00012766"/>
    </source>
</evidence>
<organism evidence="7 8">
    <name type="scientific">Hyphobacterium lacteum</name>
    <dbReference type="NCBI Taxonomy" id="3116575"/>
    <lineage>
        <taxon>Bacteria</taxon>
        <taxon>Pseudomonadati</taxon>
        <taxon>Pseudomonadota</taxon>
        <taxon>Alphaproteobacteria</taxon>
        <taxon>Maricaulales</taxon>
        <taxon>Maricaulaceae</taxon>
        <taxon>Hyphobacterium</taxon>
    </lineage>
</organism>
<gene>
    <name evidence="7" type="primary">ribD</name>
    <name evidence="7" type="ORF">V0U79_05630</name>
</gene>
<proteinExistence type="predicted"/>
<sequence length="217" mass="22585">MSEFSDLRFMDAALALGRSGLGTTAPNPCVGCVIVKSGRVVGRGVTAAGGRPHAERVALDEAGKESHGATAYVTLEPCAHTGQTPPCADALVEAGIGRVVIACTDPDPRTAGQGISRLQEVGIEVVTGIRQAEAEQHHAGFFTRLGQGRPLMVIDGNPKGYDLAVDNFGPGGLQNWLKSPPVQELTRVRLIPGSEAEKAAIEANMADAIVPELDTGR</sequence>
<dbReference type="PROSITE" id="PS51747">
    <property type="entry name" value="CYT_DCMP_DEAMINASES_2"/>
    <property type="match status" value="1"/>
</dbReference>
<dbReference type="PANTHER" id="PTHR11079">
    <property type="entry name" value="CYTOSINE DEAMINASE FAMILY MEMBER"/>
    <property type="match status" value="1"/>
</dbReference>
<dbReference type="PANTHER" id="PTHR11079:SF162">
    <property type="entry name" value="RIBOFLAVIN BIOSYNTHESIS PROTEIN PYRD, CHLOROPLASTIC"/>
    <property type="match status" value="1"/>
</dbReference>
<evidence type="ECO:0000256" key="3">
    <source>
        <dbReference type="ARBA" id="ARBA00022619"/>
    </source>
</evidence>
<keyword evidence="7" id="KW-0378">Hydrolase</keyword>
<dbReference type="RefSeq" id="WP_330198502.1">
    <property type="nucleotide sequence ID" value="NZ_JAZDRP010000003.1"/>
</dbReference>
<keyword evidence="4" id="KW-0479">Metal-binding</keyword>
<dbReference type="Pfam" id="PF00383">
    <property type="entry name" value="dCMP_cyt_deam_1"/>
    <property type="match status" value="1"/>
</dbReference>
<feature type="domain" description="CMP/dCMP-type deaminase" evidence="6">
    <location>
        <begin position="4"/>
        <end position="126"/>
    </location>
</feature>
<keyword evidence="3" id="KW-0686">Riboflavin biosynthesis</keyword>
<dbReference type="InterPro" id="IPR016192">
    <property type="entry name" value="APOBEC/CMP_deaminase_Zn-bd"/>
</dbReference>
<dbReference type="CDD" id="cd01284">
    <property type="entry name" value="Riboflavin_deaminase-reductase"/>
    <property type="match status" value="1"/>
</dbReference>
<reference evidence="7 8" key="1">
    <citation type="submission" date="2024-01" db="EMBL/GenBank/DDBJ databases">
        <title>Hyphobacterium bacterium isolated from marine sediment.</title>
        <authorList>
            <person name="Zhao S."/>
        </authorList>
    </citation>
    <scope>NUCLEOTIDE SEQUENCE [LARGE SCALE GENOMIC DNA]</scope>
    <source>
        <strain evidence="8">HN65</strain>
    </source>
</reference>
<dbReference type="InterPro" id="IPR002125">
    <property type="entry name" value="CMP_dCMP_dom"/>
</dbReference>
<evidence type="ECO:0000256" key="1">
    <source>
        <dbReference type="ARBA" id="ARBA00004882"/>
    </source>
</evidence>
<keyword evidence="8" id="KW-1185">Reference proteome</keyword>
<dbReference type="EMBL" id="JAZDRP010000003">
    <property type="protein sequence ID" value="MEE2525839.1"/>
    <property type="molecule type" value="Genomic_DNA"/>
</dbReference>
<keyword evidence="5" id="KW-0862">Zinc</keyword>
<dbReference type="EC" id="3.5.4.26" evidence="2"/>
<dbReference type="GO" id="GO:0008703">
    <property type="term" value="F:5-amino-6-(5-phosphoribosylamino)uracil reductase activity"/>
    <property type="evidence" value="ECO:0007669"/>
    <property type="project" value="UniProtKB-EC"/>
</dbReference>
<name>A0ABU7LR94_9PROT</name>
<dbReference type="SUPFAM" id="SSF53927">
    <property type="entry name" value="Cytidine deaminase-like"/>
    <property type="match status" value="1"/>
</dbReference>
<dbReference type="PROSITE" id="PS00903">
    <property type="entry name" value="CYT_DCMP_DEAMINASES_1"/>
    <property type="match status" value="1"/>
</dbReference>
<comment type="caution">
    <text evidence="7">The sequence shown here is derived from an EMBL/GenBank/DDBJ whole genome shotgun (WGS) entry which is preliminary data.</text>
</comment>
<evidence type="ECO:0000259" key="6">
    <source>
        <dbReference type="PROSITE" id="PS51747"/>
    </source>
</evidence>
<evidence type="ECO:0000313" key="8">
    <source>
        <dbReference type="Proteomes" id="UP001354971"/>
    </source>
</evidence>
<evidence type="ECO:0000256" key="5">
    <source>
        <dbReference type="ARBA" id="ARBA00022833"/>
    </source>
</evidence>
<dbReference type="GO" id="GO:0008835">
    <property type="term" value="F:diaminohydroxyphosphoribosylaminopyrimidine deaminase activity"/>
    <property type="evidence" value="ECO:0007669"/>
    <property type="project" value="UniProtKB-EC"/>
</dbReference>
<protein>
    <recommendedName>
        <fullName evidence="2">diaminohydroxyphosphoribosylaminopyrimidine deaminase</fullName>
        <ecNumber evidence="2">3.5.4.26</ecNumber>
    </recommendedName>
</protein>
<dbReference type="InterPro" id="IPR016193">
    <property type="entry name" value="Cytidine_deaminase-like"/>
</dbReference>
<dbReference type="Proteomes" id="UP001354971">
    <property type="component" value="Unassembled WGS sequence"/>
</dbReference>
<evidence type="ECO:0000256" key="4">
    <source>
        <dbReference type="ARBA" id="ARBA00022723"/>
    </source>
</evidence>